<dbReference type="Proteomes" id="UP000000543">
    <property type="component" value="Chromosome"/>
</dbReference>
<organism evidence="1 2">
    <name type="scientific">Staphylococcus haemolyticus (strain JCSC1435)</name>
    <dbReference type="NCBI Taxonomy" id="279808"/>
    <lineage>
        <taxon>Bacteria</taxon>
        <taxon>Bacillati</taxon>
        <taxon>Bacillota</taxon>
        <taxon>Bacilli</taxon>
        <taxon>Bacillales</taxon>
        <taxon>Staphylococcaceae</taxon>
        <taxon>Staphylococcus</taxon>
    </lineage>
</organism>
<reference evidence="1 2" key="1">
    <citation type="journal article" date="2005" name="J. Bacteriol.">
        <title>Whole-genome sequencing of Staphylococcus haemolyticus uncovers the extreme plasticity of its genome and the evolution of human-colonizing staphylococcal species.</title>
        <authorList>
            <person name="Takeuchi F."/>
            <person name="Watanabe S."/>
            <person name="Baba T."/>
            <person name="Yuzawa H."/>
            <person name="Ito T."/>
            <person name="Morimoto Y."/>
            <person name="Kuroda M."/>
            <person name="Cui L."/>
            <person name="Takahashi M."/>
            <person name="Ankai A."/>
            <person name="Baba S."/>
            <person name="Fukui S."/>
            <person name="Lee J.C."/>
            <person name="Hiramatsu K."/>
        </authorList>
    </citation>
    <scope>NUCLEOTIDE SEQUENCE [LARGE SCALE GENOMIC DNA]</scope>
    <source>
        <strain evidence="1 2">JCSC1435</strain>
    </source>
</reference>
<dbReference type="EMBL" id="AP006716">
    <property type="protein sequence ID" value="BAE05389.1"/>
    <property type="molecule type" value="Genomic_DNA"/>
</dbReference>
<evidence type="ECO:0000313" key="1">
    <source>
        <dbReference type="EMBL" id="BAE05389.1"/>
    </source>
</evidence>
<evidence type="ECO:0000313" key="2">
    <source>
        <dbReference type="Proteomes" id="UP000000543"/>
    </source>
</evidence>
<dbReference type="KEGG" id="sha:SH2080"/>
<accession>Q4L4N6</accession>
<dbReference type="HOGENOM" id="CLU_1659669_0_0_9"/>
<sequence>MYLYKIFKNMNKKKLELLKYKSNHDYLEFLEVERKKGNIELILNNQILIKLAFAFLEKQYEIANINVPINPYIDINDYKFSKIESFYNLYKLNNEVFKDSNHYIKIHEIKVISNKKYEEITIQNNGIIKIETDTLEESKDDLTRIVNEIFGINCYANIQ</sequence>
<dbReference type="AlphaFoldDB" id="Q4L4N6"/>
<dbReference type="RefSeq" id="WP_011276344.1">
    <property type="nucleotide sequence ID" value="NC_007168.1"/>
</dbReference>
<proteinExistence type="predicted"/>
<protein>
    <submittedName>
        <fullName evidence="1">Uncharacterized protein</fullName>
    </submittedName>
</protein>
<name>Q4L4N6_STAHJ</name>
<gene>
    <name evidence="1" type="ordered locus">SH2080</name>
</gene>